<dbReference type="Proteomes" id="UP000002484">
    <property type="component" value="Chromosome"/>
</dbReference>
<dbReference type="AlphaFoldDB" id="E3IZ50"/>
<keyword evidence="3" id="KW-1185">Reference proteome</keyword>
<proteinExistence type="predicted"/>
<dbReference type="Gene3D" id="3.30.565.60">
    <property type="match status" value="1"/>
</dbReference>
<dbReference type="InParanoid" id="E3IZ50"/>
<evidence type="ECO:0000313" key="3">
    <source>
        <dbReference type="Proteomes" id="UP000002484"/>
    </source>
</evidence>
<dbReference type="PANTHER" id="PTHR30595:SF6">
    <property type="entry name" value="SCHLAFEN ALBA-2 DOMAIN-CONTAINING PROTEIN"/>
    <property type="match status" value="1"/>
</dbReference>
<feature type="domain" description="Schlafen AlbA-2" evidence="1">
    <location>
        <begin position="23"/>
        <end position="139"/>
    </location>
</feature>
<dbReference type="Gene3D" id="3.30.950.30">
    <property type="entry name" value="Schlafen, AAA domain"/>
    <property type="match status" value="1"/>
</dbReference>
<dbReference type="InterPro" id="IPR038461">
    <property type="entry name" value="Schlafen_AlbA_2_dom_sf"/>
</dbReference>
<dbReference type="RefSeq" id="WP_013423452.1">
    <property type="nucleotide sequence ID" value="NC_014666.1"/>
</dbReference>
<dbReference type="STRING" id="298654.FraEuI1c_2294"/>
<evidence type="ECO:0000313" key="2">
    <source>
        <dbReference type="EMBL" id="ADP80333.1"/>
    </source>
</evidence>
<dbReference type="HOGENOM" id="CLU_024970_6_0_11"/>
<dbReference type="InterPro" id="IPR038475">
    <property type="entry name" value="RecG_C_sf"/>
</dbReference>
<dbReference type="InterPro" id="IPR036388">
    <property type="entry name" value="WH-like_DNA-bd_sf"/>
</dbReference>
<dbReference type="Gene3D" id="1.10.10.10">
    <property type="entry name" value="Winged helix-like DNA-binding domain superfamily/Winged helix DNA-binding domain"/>
    <property type="match status" value="1"/>
</dbReference>
<accession>E3IZ50</accession>
<name>E3IZ50_PSEI1</name>
<dbReference type="eggNOG" id="COG2865">
    <property type="taxonomic scope" value="Bacteria"/>
</dbReference>
<dbReference type="InterPro" id="IPR007421">
    <property type="entry name" value="Schlafen_AlbA_2_dom"/>
</dbReference>
<dbReference type="KEGG" id="fri:FraEuI1c_2294"/>
<protein>
    <submittedName>
        <fullName evidence="2">Putative transcriptional regulator</fullName>
    </submittedName>
</protein>
<gene>
    <name evidence="2" type="ordered locus">FraEuI1c_2294</name>
</gene>
<dbReference type="EMBL" id="CP002299">
    <property type="protein sequence ID" value="ADP80333.1"/>
    <property type="molecule type" value="Genomic_DNA"/>
</dbReference>
<dbReference type="Pfam" id="PF13749">
    <property type="entry name" value="HATPase_c_4"/>
    <property type="match status" value="1"/>
</dbReference>
<reference evidence="2 3" key="1">
    <citation type="submission" date="2010-10" db="EMBL/GenBank/DDBJ databases">
        <title>Complete sequence of Frankia sp. EuI1c.</title>
        <authorList>
            <consortium name="US DOE Joint Genome Institute"/>
            <person name="Lucas S."/>
            <person name="Copeland A."/>
            <person name="Lapidus A."/>
            <person name="Cheng J.-F."/>
            <person name="Bruce D."/>
            <person name="Goodwin L."/>
            <person name="Pitluck S."/>
            <person name="Chertkov O."/>
            <person name="Detter J.C."/>
            <person name="Han C."/>
            <person name="Tapia R."/>
            <person name="Land M."/>
            <person name="Hauser L."/>
            <person name="Jeffries C."/>
            <person name="Kyrpides N."/>
            <person name="Ivanova N."/>
            <person name="Mikhailova N."/>
            <person name="Beauchemin N."/>
            <person name="Sen A."/>
            <person name="Sur S.A."/>
            <person name="Gtari M."/>
            <person name="Wall L."/>
            <person name="Tisa L."/>
            <person name="Woyke T."/>
        </authorList>
    </citation>
    <scope>NUCLEOTIDE SEQUENCE [LARGE SCALE GENOMIC DNA]</scope>
    <source>
        <strain evidence="3">DSM 45817 / CECT 9037 / EuI1c</strain>
    </source>
</reference>
<sequence length="517" mass="55646">MLTAELAELVRTLRGSRTDLARVEAKRANRELPKSTRETLCAFANSPGGGVILLGLDESQGFASTGVTDPKKVRDSLADLARDQMAPPLAPLIEIMEFEGVQLVVAEIAELDRSSKPCYYRGAGMANGSYVRVGDGDYRLGPAEVHALVAARGQPVDDTIPVQDATPDDLMPEIVGPYLQRLRLQRPYAFRDLDDRELLLATRVLVPGDSGPVPSLAGLLCFGRFPQHFFPQVEVTFVEYPTVDGAEIGTGLRFLENRAFDGPVPLQVRETLVQLARSIRRGTVIAPGGGASTVYEYPLEALREAVVNAVVHRDLGQYSLGTQVQVEVYPDRITVRNPGGLFGAVRMSSLGEPGLSSARNALLLKLLEDVEVPGEGRTVCENRASGIRTIVRAMSAAGLPDPLFADHISWFEVTLSGPPPRRADLAAAARGNATVTGAATSSISRTTVPAERDWFVLESMRSAGRPLSRREIESMTGLTSARVKAALTNLIDQRLVTAIGATRSPTRRYEAAAAQVG</sequence>
<dbReference type="Pfam" id="PF04326">
    <property type="entry name" value="SLFN_AlbA_2"/>
    <property type="match status" value="1"/>
</dbReference>
<dbReference type="PANTHER" id="PTHR30595">
    <property type="entry name" value="GLPR-RELATED TRANSCRIPTIONAL REPRESSOR"/>
    <property type="match status" value="1"/>
</dbReference>
<organism evidence="2 3">
    <name type="scientific">Pseudofrankia inefficax (strain DSM 45817 / CECT 9037 / DDB 130130 / EuI1c)</name>
    <name type="common">Frankia inefficax</name>
    <dbReference type="NCBI Taxonomy" id="298654"/>
    <lineage>
        <taxon>Bacteria</taxon>
        <taxon>Bacillati</taxon>
        <taxon>Actinomycetota</taxon>
        <taxon>Actinomycetes</taxon>
        <taxon>Frankiales</taxon>
        <taxon>Frankiaceae</taxon>
        <taxon>Pseudofrankia</taxon>
    </lineage>
</organism>
<dbReference type="OrthoDB" id="9805115at2"/>
<evidence type="ECO:0000259" key="1">
    <source>
        <dbReference type="Pfam" id="PF04326"/>
    </source>
</evidence>